<proteinExistence type="predicted"/>
<keyword evidence="1" id="KW-0732">Signal</keyword>
<evidence type="ECO:0008006" key="4">
    <source>
        <dbReference type="Google" id="ProtNLM"/>
    </source>
</evidence>
<feature type="signal peptide" evidence="1">
    <location>
        <begin position="1"/>
        <end position="20"/>
    </location>
</feature>
<comment type="caution">
    <text evidence="2">The sequence shown here is derived from an EMBL/GenBank/DDBJ whole genome shotgun (WGS) entry which is preliminary data.</text>
</comment>
<dbReference type="AlphaFoldDB" id="A0A6M0IDK0"/>
<protein>
    <recommendedName>
        <fullName evidence="4">DUF5683 domain-containing protein</fullName>
    </recommendedName>
</protein>
<name>A0A6M0IDK0_9BACT</name>
<evidence type="ECO:0000256" key="1">
    <source>
        <dbReference type="SAM" id="SignalP"/>
    </source>
</evidence>
<dbReference type="Proteomes" id="UP000477386">
    <property type="component" value="Unassembled WGS sequence"/>
</dbReference>
<reference evidence="2 3" key="1">
    <citation type="submission" date="2020-02" db="EMBL/GenBank/DDBJ databases">
        <title>Draft genome sequence of two Spirosoma agri KCTC 52727 and Spirosoma terrae KCTC 52035.</title>
        <authorList>
            <person name="Rojas J."/>
            <person name="Ambika Manirajan B."/>
            <person name="Ratering S."/>
            <person name="Suarez C."/>
            <person name="Schnell S."/>
        </authorList>
    </citation>
    <scope>NUCLEOTIDE SEQUENCE [LARGE SCALE GENOMIC DNA]</scope>
    <source>
        <strain evidence="2 3">KCTC 52727</strain>
    </source>
</reference>
<accession>A0A6M0IDK0</accession>
<dbReference type="EMBL" id="JAAGNZ010000001">
    <property type="protein sequence ID" value="NEU65825.1"/>
    <property type="molecule type" value="Genomic_DNA"/>
</dbReference>
<feature type="chain" id="PRO_5026761468" description="DUF5683 domain-containing protein" evidence="1">
    <location>
        <begin position="21"/>
        <end position="175"/>
    </location>
</feature>
<organism evidence="2 3">
    <name type="scientific">Spirosoma agri</name>
    <dbReference type="NCBI Taxonomy" id="1987381"/>
    <lineage>
        <taxon>Bacteria</taxon>
        <taxon>Pseudomonadati</taxon>
        <taxon>Bacteroidota</taxon>
        <taxon>Cytophagia</taxon>
        <taxon>Cytophagales</taxon>
        <taxon>Cytophagaceae</taxon>
        <taxon>Spirosoma</taxon>
    </lineage>
</organism>
<dbReference type="RefSeq" id="WP_164035125.1">
    <property type="nucleotide sequence ID" value="NZ_JAAGNZ010000001.1"/>
</dbReference>
<evidence type="ECO:0000313" key="2">
    <source>
        <dbReference type="EMBL" id="NEU65825.1"/>
    </source>
</evidence>
<gene>
    <name evidence="2" type="ORF">GK091_02955</name>
</gene>
<keyword evidence="3" id="KW-1185">Reference proteome</keyword>
<evidence type="ECO:0000313" key="3">
    <source>
        <dbReference type="Proteomes" id="UP000477386"/>
    </source>
</evidence>
<sequence>MKTHLLTVLLVLSSIAVTFAQRTDDTSHYRSVPIPAHLLPIEHTAASSFGAVYFYGGKRLSSPYALEVPFFELNDPMVNHHFRAFRTLTSISRLTSLATLAYVIFNKNGRNSTYWIVYGSSIGASLTLAIIGNGHVNKAVTRYNELLRQPRVGMSIAPIPLTGKQAIGVGIAYKF</sequence>